<evidence type="ECO:0000313" key="9">
    <source>
        <dbReference type="EMBL" id="EEP28023.1"/>
    </source>
</evidence>
<comment type="caution">
    <text evidence="9">The sequence shown here is derived from an EMBL/GenBank/DDBJ whole genome shotgun (WGS) entry which is preliminary data.</text>
</comment>
<dbReference type="eggNOG" id="COG2812">
    <property type="taxonomic scope" value="Bacteria"/>
</dbReference>
<comment type="catalytic activity">
    <reaction evidence="7">
        <text>DNA(n) + a 2'-deoxyribonucleoside 5'-triphosphate = DNA(n+1) + diphosphate</text>
        <dbReference type="Rhea" id="RHEA:22508"/>
        <dbReference type="Rhea" id="RHEA-COMP:17339"/>
        <dbReference type="Rhea" id="RHEA-COMP:17340"/>
        <dbReference type="ChEBI" id="CHEBI:33019"/>
        <dbReference type="ChEBI" id="CHEBI:61560"/>
        <dbReference type="ChEBI" id="CHEBI:173112"/>
        <dbReference type="EC" id="2.7.7.7"/>
    </reaction>
</comment>
<dbReference type="GO" id="GO:0003887">
    <property type="term" value="F:DNA-directed DNA polymerase activity"/>
    <property type="evidence" value="ECO:0007669"/>
    <property type="project" value="UniProtKB-KW"/>
</dbReference>
<keyword evidence="10" id="KW-1185">Reference proteome</keyword>
<keyword evidence="6" id="KW-0239">DNA-directed DNA polymerase</keyword>
<reference evidence="9" key="1">
    <citation type="submission" date="2009-04" db="EMBL/GenBank/DDBJ databases">
        <authorList>
            <person name="Weinstock G."/>
            <person name="Sodergren E."/>
            <person name="Clifton S."/>
            <person name="Fulton L."/>
            <person name="Fulton B."/>
            <person name="Courtney L."/>
            <person name="Fronick C."/>
            <person name="Harrison M."/>
            <person name="Strong C."/>
            <person name="Farmer C."/>
            <person name="Delahaunty K."/>
            <person name="Markovic C."/>
            <person name="Hall O."/>
            <person name="Minx P."/>
            <person name="Tomlinson C."/>
            <person name="Mitreva M."/>
            <person name="Nelson J."/>
            <person name="Hou S."/>
            <person name="Wollam A."/>
            <person name="Pepin K.H."/>
            <person name="Johnson M."/>
            <person name="Bhonagiri V."/>
            <person name="Nash W.E."/>
            <person name="Warren W."/>
            <person name="Chinwalla A."/>
            <person name="Mardis E.R."/>
            <person name="Wilson R.K."/>
        </authorList>
    </citation>
    <scope>NUCLEOTIDE SEQUENCE [LARGE SCALE GENOMIC DNA]</scope>
    <source>
        <strain evidence="9">DSM 14600</strain>
    </source>
</reference>
<protein>
    <recommendedName>
        <fullName evidence="2">DNA polymerase III subunit delta'</fullName>
        <ecNumber evidence="1">2.7.7.7</ecNumber>
    </recommendedName>
</protein>
<accession>C4GC81</accession>
<dbReference type="PANTHER" id="PTHR11669:SF8">
    <property type="entry name" value="DNA POLYMERASE III SUBUNIT DELTA"/>
    <property type="match status" value="1"/>
</dbReference>
<dbReference type="InterPro" id="IPR015199">
    <property type="entry name" value="DNA_pol_III_delta_C"/>
</dbReference>
<dbReference type="SUPFAM" id="SSF52540">
    <property type="entry name" value="P-loop containing nucleoside triphosphate hydrolases"/>
    <property type="match status" value="1"/>
</dbReference>
<evidence type="ECO:0000256" key="3">
    <source>
        <dbReference type="ARBA" id="ARBA00022679"/>
    </source>
</evidence>
<evidence type="ECO:0000256" key="4">
    <source>
        <dbReference type="ARBA" id="ARBA00022695"/>
    </source>
</evidence>
<proteinExistence type="predicted"/>
<dbReference type="InterPro" id="IPR027417">
    <property type="entry name" value="P-loop_NTPase"/>
</dbReference>
<dbReference type="Pfam" id="PF09115">
    <property type="entry name" value="DNApol3-delta_C"/>
    <property type="match status" value="1"/>
</dbReference>
<dbReference type="Gene3D" id="3.40.50.300">
    <property type="entry name" value="P-loop containing nucleotide triphosphate hydrolases"/>
    <property type="match status" value="1"/>
</dbReference>
<dbReference type="EC" id="2.7.7.7" evidence="1"/>
<evidence type="ECO:0000256" key="2">
    <source>
        <dbReference type="ARBA" id="ARBA00014363"/>
    </source>
</evidence>
<keyword evidence="5" id="KW-0235">DNA replication</keyword>
<dbReference type="STRING" id="626523.GCWU000342_01568"/>
<feature type="domain" description="DNA polymerase III delta subunit C-terminal" evidence="8">
    <location>
        <begin position="235"/>
        <end position="323"/>
    </location>
</feature>
<dbReference type="EMBL" id="ACIP02000003">
    <property type="protein sequence ID" value="EEP28023.1"/>
    <property type="molecule type" value="Genomic_DNA"/>
</dbReference>
<dbReference type="GO" id="GO:0006261">
    <property type="term" value="P:DNA-templated DNA replication"/>
    <property type="evidence" value="ECO:0007669"/>
    <property type="project" value="TreeGrafter"/>
</dbReference>
<dbReference type="GO" id="GO:0008408">
    <property type="term" value="F:3'-5' exonuclease activity"/>
    <property type="evidence" value="ECO:0007669"/>
    <property type="project" value="InterPro"/>
</dbReference>
<keyword evidence="3" id="KW-0808">Transferase</keyword>
<dbReference type="Gene3D" id="1.20.272.10">
    <property type="match status" value="1"/>
</dbReference>
<dbReference type="HOGENOM" id="CLU_006229_4_0_9"/>
<evidence type="ECO:0000256" key="7">
    <source>
        <dbReference type="ARBA" id="ARBA00049244"/>
    </source>
</evidence>
<evidence type="ECO:0000259" key="8">
    <source>
        <dbReference type="Pfam" id="PF09115"/>
    </source>
</evidence>
<keyword evidence="4" id="KW-0548">Nucleotidyltransferase</keyword>
<organism evidence="9 10">
    <name type="scientific">Shuttleworthella satelles DSM 14600</name>
    <dbReference type="NCBI Taxonomy" id="626523"/>
    <lineage>
        <taxon>Bacteria</taxon>
        <taxon>Bacillati</taxon>
        <taxon>Bacillota</taxon>
        <taxon>Clostridia</taxon>
        <taxon>Lachnospirales</taxon>
        <taxon>Lachnospiraceae</taxon>
        <taxon>Shuttleworthella</taxon>
    </lineage>
</organism>
<dbReference type="Proteomes" id="UP000003494">
    <property type="component" value="Unassembled WGS sequence"/>
</dbReference>
<sequence length="330" mass="37747">MRFADIIGQEELKGHLQNALQNQKVSHAYIISGEEGSGKRMLAEAFAQTLLCEEKGADACGHCHHCRQTMSHNQPDIIYLTHEKPATISVDDIRSQINSDIVIRPYNSDYKVYIVDEAEKMNEQAQNALLKTIEEPPSYAVILLLTTNAQAFLPTIRSRCILLETKPVPDALVRGELMKRYEIPDYQADMSVAFAQGNMGKAIALAQSQEFADRKEMVLSLIRHISEMTYADRIAWIREMEAKKEPLTDYLDLLMVFYRDVLLYKATGQADRLIFADQVYQVKRLADGLSYRHLEEIFEGVESCRRKDAANVNTDLILQQLMERMRGERR</sequence>
<evidence type="ECO:0000256" key="6">
    <source>
        <dbReference type="ARBA" id="ARBA00022932"/>
    </source>
</evidence>
<dbReference type="InterPro" id="IPR050238">
    <property type="entry name" value="DNA_Rep/Repair_Clamp_Loader"/>
</dbReference>
<evidence type="ECO:0000256" key="1">
    <source>
        <dbReference type="ARBA" id="ARBA00012417"/>
    </source>
</evidence>
<dbReference type="NCBIfam" id="TIGR00678">
    <property type="entry name" value="holB"/>
    <property type="match status" value="1"/>
</dbReference>
<gene>
    <name evidence="9" type="ORF">GCWU000342_01568</name>
</gene>
<dbReference type="Pfam" id="PF13177">
    <property type="entry name" value="DNA_pol3_delta2"/>
    <property type="match status" value="1"/>
</dbReference>
<dbReference type="PANTHER" id="PTHR11669">
    <property type="entry name" value="REPLICATION FACTOR C / DNA POLYMERASE III GAMMA-TAU SUBUNIT"/>
    <property type="match status" value="1"/>
</dbReference>
<dbReference type="AlphaFoldDB" id="C4GC81"/>
<dbReference type="GO" id="GO:0009360">
    <property type="term" value="C:DNA polymerase III complex"/>
    <property type="evidence" value="ECO:0007669"/>
    <property type="project" value="InterPro"/>
</dbReference>
<evidence type="ECO:0000256" key="5">
    <source>
        <dbReference type="ARBA" id="ARBA00022705"/>
    </source>
</evidence>
<evidence type="ECO:0000313" key="10">
    <source>
        <dbReference type="Proteomes" id="UP000003494"/>
    </source>
</evidence>
<dbReference type="RefSeq" id="WP_006906566.1">
    <property type="nucleotide sequence ID" value="NZ_GG665866.1"/>
</dbReference>
<dbReference type="InterPro" id="IPR004622">
    <property type="entry name" value="DNA_pol_HolB"/>
</dbReference>
<name>C4GC81_9FIRM</name>
<dbReference type="GO" id="GO:0003677">
    <property type="term" value="F:DNA binding"/>
    <property type="evidence" value="ECO:0007669"/>
    <property type="project" value="InterPro"/>
</dbReference>